<organism evidence="11 12">
    <name type="scientific">Lampropedia puyangensis</name>
    <dbReference type="NCBI Taxonomy" id="1330072"/>
    <lineage>
        <taxon>Bacteria</taxon>
        <taxon>Pseudomonadati</taxon>
        <taxon>Pseudomonadota</taxon>
        <taxon>Betaproteobacteria</taxon>
        <taxon>Burkholderiales</taxon>
        <taxon>Comamonadaceae</taxon>
        <taxon>Lampropedia</taxon>
    </lineage>
</organism>
<keyword evidence="6" id="KW-0131">Cell cycle</keyword>
<dbReference type="GO" id="GO:0032153">
    <property type="term" value="C:cell division site"/>
    <property type="evidence" value="ECO:0007669"/>
    <property type="project" value="TreeGrafter"/>
</dbReference>
<evidence type="ECO:0000256" key="3">
    <source>
        <dbReference type="ARBA" id="ARBA00022490"/>
    </source>
</evidence>
<dbReference type="SUPFAM" id="SSF102829">
    <property type="entry name" value="Cell division protein ZapA-like"/>
    <property type="match status" value="1"/>
</dbReference>
<evidence type="ECO:0000313" key="12">
    <source>
        <dbReference type="Proteomes" id="UP000308917"/>
    </source>
</evidence>
<evidence type="ECO:0000256" key="7">
    <source>
        <dbReference type="ARBA" id="ARBA00024910"/>
    </source>
</evidence>
<evidence type="ECO:0000256" key="6">
    <source>
        <dbReference type="ARBA" id="ARBA00023306"/>
    </source>
</evidence>
<dbReference type="GO" id="GO:0000921">
    <property type="term" value="P:septin ring assembly"/>
    <property type="evidence" value="ECO:0007669"/>
    <property type="project" value="TreeGrafter"/>
</dbReference>
<comment type="subcellular location">
    <subcellularLocation>
        <location evidence="1">Cytoplasm</location>
    </subcellularLocation>
</comment>
<dbReference type="Gene3D" id="1.20.5.50">
    <property type="match status" value="1"/>
</dbReference>
<dbReference type="InterPro" id="IPR007838">
    <property type="entry name" value="Cell_div_ZapA-like"/>
</dbReference>
<keyword evidence="3" id="KW-0963">Cytoplasm</keyword>
<accession>A0A4S8FD98</accession>
<dbReference type="InterPro" id="IPR036192">
    <property type="entry name" value="Cell_div_ZapA-like_sf"/>
</dbReference>
<dbReference type="PANTHER" id="PTHR34981">
    <property type="entry name" value="CELL DIVISION PROTEIN ZAPA"/>
    <property type="match status" value="1"/>
</dbReference>
<reference evidence="11 12" key="1">
    <citation type="journal article" date="2015" name="Antonie Van Leeuwenhoek">
        <title>Lampropedia puyangensis sp. nov., isolated from symptomatic bark of Populus ? euramericana canker and emended description of Lampropedia hyalina (Ehrenberg 1832) Lee et al. 2004.</title>
        <authorList>
            <person name="Li Y."/>
            <person name="Wang T."/>
            <person name="Piao C.G."/>
            <person name="Wang L.F."/>
            <person name="Tian G.Z."/>
            <person name="Zhu T.H."/>
            <person name="Guo M.W."/>
        </authorList>
    </citation>
    <scope>NUCLEOTIDE SEQUENCE [LARGE SCALE GENOMIC DNA]</scope>
    <source>
        <strain evidence="11 12">2-bin</strain>
    </source>
</reference>
<evidence type="ECO:0000313" key="11">
    <source>
        <dbReference type="EMBL" id="THU05500.1"/>
    </source>
</evidence>
<keyword evidence="12" id="KW-1185">Reference proteome</keyword>
<evidence type="ECO:0000256" key="2">
    <source>
        <dbReference type="ARBA" id="ARBA00015195"/>
    </source>
</evidence>
<sequence>MKQVEVKILQQSYLLACKEGQETRLSDAVRLVDDAMTRIHDAGKVRARERIAVLAALNLAYELGDLRQAHEQLQSQLPAVPDEPTASHAQDTDMQEQLAAQTVALQTLVAKLSDALQEHTGQEQDTDDFFTDAVMQDAVSVNDAPPDQAQAAPQVQQPGFF</sequence>
<dbReference type="GO" id="GO:0043093">
    <property type="term" value="P:FtsZ-dependent cytokinesis"/>
    <property type="evidence" value="ECO:0007669"/>
    <property type="project" value="TreeGrafter"/>
</dbReference>
<feature type="region of interest" description="Disordered" evidence="10">
    <location>
        <begin position="73"/>
        <end position="94"/>
    </location>
</feature>
<keyword evidence="4 11" id="KW-0132">Cell division</keyword>
<comment type="function">
    <text evidence="7">Activator of cell division through the inhibition of FtsZ GTPase activity, therefore promoting FtsZ assembly into bundles of protofilaments necessary for the formation of the division Z ring. It is recruited early at mid-cell but it is not essential for cell division.</text>
</comment>
<dbReference type="Pfam" id="PF05164">
    <property type="entry name" value="ZapA"/>
    <property type="match status" value="1"/>
</dbReference>
<dbReference type="EMBL" id="STFG01000001">
    <property type="protein sequence ID" value="THU05500.1"/>
    <property type="molecule type" value="Genomic_DNA"/>
</dbReference>
<name>A0A4S8FD98_9BURK</name>
<dbReference type="InterPro" id="IPR042233">
    <property type="entry name" value="Cell_div_ZapA_N"/>
</dbReference>
<evidence type="ECO:0000256" key="4">
    <source>
        <dbReference type="ARBA" id="ARBA00022618"/>
    </source>
</evidence>
<dbReference type="GO" id="GO:0005829">
    <property type="term" value="C:cytosol"/>
    <property type="evidence" value="ECO:0007669"/>
    <property type="project" value="TreeGrafter"/>
</dbReference>
<keyword evidence="5" id="KW-0717">Septation</keyword>
<dbReference type="Proteomes" id="UP000308917">
    <property type="component" value="Unassembled WGS sequence"/>
</dbReference>
<evidence type="ECO:0000256" key="9">
    <source>
        <dbReference type="ARBA" id="ARBA00033158"/>
    </source>
</evidence>
<dbReference type="AlphaFoldDB" id="A0A4S8FD98"/>
<evidence type="ECO:0000256" key="8">
    <source>
        <dbReference type="ARBA" id="ARBA00026068"/>
    </source>
</evidence>
<dbReference type="PANTHER" id="PTHR34981:SF1">
    <property type="entry name" value="CELL DIVISION PROTEIN ZAPA"/>
    <property type="match status" value="1"/>
</dbReference>
<comment type="subunit">
    <text evidence="8">Homodimer. Interacts with FtsZ.</text>
</comment>
<dbReference type="OrthoDB" id="5297208at2"/>
<proteinExistence type="predicted"/>
<evidence type="ECO:0000256" key="5">
    <source>
        <dbReference type="ARBA" id="ARBA00023210"/>
    </source>
</evidence>
<dbReference type="GO" id="GO:0000917">
    <property type="term" value="P:division septum assembly"/>
    <property type="evidence" value="ECO:0007669"/>
    <property type="project" value="UniProtKB-KW"/>
</dbReference>
<dbReference type="GO" id="GO:0030428">
    <property type="term" value="C:cell septum"/>
    <property type="evidence" value="ECO:0007669"/>
    <property type="project" value="TreeGrafter"/>
</dbReference>
<evidence type="ECO:0000256" key="10">
    <source>
        <dbReference type="SAM" id="MobiDB-lite"/>
    </source>
</evidence>
<evidence type="ECO:0000256" key="1">
    <source>
        <dbReference type="ARBA" id="ARBA00004496"/>
    </source>
</evidence>
<dbReference type="Gene3D" id="3.30.160.880">
    <property type="entry name" value="Cell division protein ZapA protomer, N-terminal domain"/>
    <property type="match status" value="1"/>
</dbReference>
<gene>
    <name evidence="11" type="ORF">E9531_02920</name>
</gene>
<protein>
    <recommendedName>
        <fullName evidence="2">Cell division protein ZapA</fullName>
    </recommendedName>
    <alternativeName>
        <fullName evidence="9">Z ring-associated protein ZapA</fullName>
    </alternativeName>
</protein>
<comment type="caution">
    <text evidence="11">The sequence shown here is derived from an EMBL/GenBank/DDBJ whole genome shotgun (WGS) entry which is preliminary data.</text>
</comment>